<dbReference type="RefSeq" id="WP_148405094.1">
    <property type="nucleotide sequence ID" value="NZ_VSKK01000005.1"/>
</dbReference>
<evidence type="ECO:0000259" key="3">
    <source>
        <dbReference type="Pfam" id="PF18962"/>
    </source>
</evidence>
<keyword evidence="1 2" id="KW-0732">Signal</keyword>
<feature type="domain" description="Secretion system C-terminal sorting" evidence="3">
    <location>
        <begin position="302"/>
        <end position="374"/>
    </location>
</feature>
<feature type="signal peptide" evidence="2">
    <location>
        <begin position="1"/>
        <end position="28"/>
    </location>
</feature>
<accession>A0A5D0R0S7</accession>
<keyword evidence="5" id="KW-1185">Reference proteome</keyword>
<dbReference type="Proteomes" id="UP000323720">
    <property type="component" value="Unassembled WGS sequence"/>
</dbReference>
<dbReference type="NCBIfam" id="TIGR04183">
    <property type="entry name" value="Por_Secre_tail"/>
    <property type="match status" value="1"/>
</dbReference>
<gene>
    <name evidence="4" type="ORF">ES674_14135</name>
</gene>
<sequence>MKQNSFNLKTLRNVMLLLFLNLSFSAFANNYIDVEVASNSNAVDKAISGSSNGINTYKTFTFTIPFYSSTLNEINIKSNWPYGCNGDVMINVDGINSTYSGYQDTSLHKWFKISNLSVGTTTYLVKTLCGPNEVEVANSRHLIKVVVVKEADPVINLTLGAKCAKDKNGKYTGYINLTAEGSYTNASKLYLKITTPASGCNYSPLYKMVHLGNSNAPNNTVSNSGFYNCSSNGIYKVELFYKSPSPSGNGVMEKINSGQFGWTDYSFNKWSKTCRNLVIAEPVLMHFKNAAPLEESPVVLTNPVKEELDLFLNSDTNTNYEVEIYDFSGISVKRASFKNVTSKSKNTINVQDLKKGIYVVSIKNGDSIIRKKMIKE</sequence>
<proteinExistence type="predicted"/>
<evidence type="ECO:0000313" key="4">
    <source>
        <dbReference type="EMBL" id="TYB74288.1"/>
    </source>
</evidence>
<dbReference type="EMBL" id="VSKK01000005">
    <property type="protein sequence ID" value="TYB74288.1"/>
    <property type="molecule type" value="Genomic_DNA"/>
</dbReference>
<evidence type="ECO:0000256" key="1">
    <source>
        <dbReference type="ARBA" id="ARBA00022729"/>
    </source>
</evidence>
<dbReference type="Pfam" id="PF18962">
    <property type="entry name" value="Por_Secre_tail"/>
    <property type="match status" value="1"/>
</dbReference>
<evidence type="ECO:0000313" key="5">
    <source>
        <dbReference type="Proteomes" id="UP000323720"/>
    </source>
</evidence>
<feature type="chain" id="PRO_5023045743" evidence="2">
    <location>
        <begin position="29"/>
        <end position="376"/>
    </location>
</feature>
<dbReference type="OrthoDB" id="1328045at2"/>
<name>A0A5D0R0S7_9FLAO</name>
<reference evidence="4 5" key="1">
    <citation type="submission" date="2019-08" db="EMBL/GenBank/DDBJ databases">
        <title>Genomes of Antarctic Bizionia species.</title>
        <authorList>
            <person name="Bowman J.P."/>
        </authorList>
    </citation>
    <scope>NUCLEOTIDE SEQUENCE [LARGE SCALE GENOMIC DNA]</scope>
    <source>
        <strain evidence="4 5">ADA-4</strain>
    </source>
</reference>
<comment type="caution">
    <text evidence="4">The sequence shown here is derived from an EMBL/GenBank/DDBJ whole genome shotgun (WGS) entry which is preliminary data.</text>
</comment>
<protein>
    <submittedName>
        <fullName evidence="4">T9SS type A sorting domain-containing protein</fullName>
    </submittedName>
</protein>
<evidence type="ECO:0000256" key="2">
    <source>
        <dbReference type="SAM" id="SignalP"/>
    </source>
</evidence>
<organism evidence="4 5">
    <name type="scientific">Bizionia myxarmorum</name>
    <dbReference type="NCBI Taxonomy" id="291186"/>
    <lineage>
        <taxon>Bacteria</taxon>
        <taxon>Pseudomonadati</taxon>
        <taxon>Bacteroidota</taxon>
        <taxon>Flavobacteriia</taxon>
        <taxon>Flavobacteriales</taxon>
        <taxon>Flavobacteriaceae</taxon>
        <taxon>Bizionia</taxon>
    </lineage>
</organism>
<dbReference type="InterPro" id="IPR026444">
    <property type="entry name" value="Secre_tail"/>
</dbReference>
<dbReference type="AlphaFoldDB" id="A0A5D0R0S7"/>